<evidence type="ECO:0000256" key="2">
    <source>
        <dbReference type="ARBA" id="ARBA00023186"/>
    </source>
</evidence>
<dbReference type="Gene3D" id="1.20.58.90">
    <property type="match status" value="1"/>
</dbReference>
<evidence type="ECO:0000313" key="5">
    <source>
        <dbReference type="EMBL" id="KAL1852785.1"/>
    </source>
</evidence>
<evidence type="ECO:0000313" key="6">
    <source>
        <dbReference type="Proteomes" id="UP001586593"/>
    </source>
</evidence>
<feature type="region of interest" description="Disordered" evidence="4">
    <location>
        <begin position="90"/>
        <end position="120"/>
    </location>
</feature>
<dbReference type="Proteomes" id="UP001586593">
    <property type="component" value="Unassembled WGS sequence"/>
</dbReference>
<reference evidence="5 6" key="1">
    <citation type="journal article" date="2024" name="Commun. Biol.">
        <title>Comparative genomic analysis of thermophilic fungi reveals convergent evolutionary adaptations and gene losses.</title>
        <authorList>
            <person name="Steindorff A.S."/>
            <person name="Aguilar-Pontes M.V."/>
            <person name="Robinson A.J."/>
            <person name="Andreopoulos B."/>
            <person name="LaButti K."/>
            <person name="Kuo A."/>
            <person name="Mondo S."/>
            <person name="Riley R."/>
            <person name="Otillar R."/>
            <person name="Haridas S."/>
            <person name="Lipzen A."/>
            <person name="Grimwood J."/>
            <person name="Schmutz J."/>
            <person name="Clum A."/>
            <person name="Reid I.D."/>
            <person name="Moisan M.C."/>
            <person name="Butler G."/>
            <person name="Nguyen T.T.M."/>
            <person name="Dewar K."/>
            <person name="Conant G."/>
            <person name="Drula E."/>
            <person name="Henrissat B."/>
            <person name="Hansel C."/>
            <person name="Singer S."/>
            <person name="Hutchinson M.I."/>
            <person name="de Vries R.P."/>
            <person name="Natvig D.O."/>
            <person name="Powell A.J."/>
            <person name="Tsang A."/>
            <person name="Grigoriev I.V."/>
        </authorList>
    </citation>
    <scope>NUCLEOTIDE SEQUENCE [LARGE SCALE GENOMIC DNA]</scope>
    <source>
        <strain evidence="5 6">ATCC 24622</strain>
    </source>
</reference>
<keyword evidence="3" id="KW-0493">Microtubule</keyword>
<dbReference type="EMBL" id="JAZHXJ010000729">
    <property type="protein sequence ID" value="KAL1852785.1"/>
    <property type="molecule type" value="Genomic_DNA"/>
</dbReference>
<evidence type="ECO:0000256" key="1">
    <source>
        <dbReference type="ARBA" id="ARBA00006806"/>
    </source>
</evidence>
<sequence length="120" mass="13313">MPAPSALQIATQSVQRLLKEESYYHKELASQQNRIKKLEEDLKSGSADSDPNAEYILKQEQTALAETEKVFNPLRKRLGEAVRKLEEQIALSEGEGASGEELTKAKDALEAGQKVAEKED</sequence>
<protein>
    <recommendedName>
        <fullName evidence="3">Tubulin-specific chaperone A</fullName>
    </recommendedName>
</protein>
<evidence type="ECO:0000256" key="3">
    <source>
        <dbReference type="RuleBase" id="RU364030"/>
    </source>
</evidence>
<proteinExistence type="inferred from homology"/>
<comment type="subcellular location">
    <subcellularLocation>
        <location evidence="3">Cytoplasm</location>
        <location evidence="3">Cytoskeleton</location>
    </subcellularLocation>
</comment>
<keyword evidence="6" id="KW-1185">Reference proteome</keyword>
<comment type="subunit">
    <text evidence="3">Supercomplex made of cofactors A to E. Cofactors A and D function by capturing and stabilizing tubulin in a quasi-native conformation. Cofactor E binds to the cofactor D-tubulin complex; interaction with cofactor C then causes the release of tubulin polypeptides that are committed to the native state.</text>
</comment>
<dbReference type="SUPFAM" id="SSF46988">
    <property type="entry name" value="Tubulin chaperone cofactor A"/>
    <property type="match status" value="1"/>
</dbReference>
<dbReference type="InterPro" id="IPR036126">
    <property type="entry name" value="TBCA_sf"/>
</dbReference>
<keyword evidence="3" id="KW-0963">Cytoplasm</keyword>
<feature type="compositionally biased region" description="Basic and acidic residues" evidence="4">
    <location>
        <begin position="101"/>
        <end position="120"/>
    </location>
</feature>
<dbReference type="InterPro" id="IPR004226">
    <property type="entry name" value="TBCA"/>
</dbReference>
<dbReference type="Pfam" id="PF02970">
    <property type="entry name" value="TBCA"/>
    <property type="match status" value="1"/>
</dbReference>
<keyword evidence="2 3" id="KW-0143">Chaperone</keyword>
<organism evidence="5 6">
    <name type="scientific">Phialemonium thermophilum</name>
    <dbReference type="NCBI Taxonomy" id="223376"/>
    <lineage>
        <taxon>Eukaryota</taxon>
        <taxon>Fungi</taxon>
        <taxon>Dikarya</taxon>
        <taxon>Ascomycota</taxon>
        <taxon>Pezizomycotina</taxon>
        <taxon>Sordariomycetes</taxon>
        <taxon>Sordariomycetidae</taxon>
        <taxon>Cephalothecales</taxon>
        <taxon>Cephalothecaceae</taxon>
        <taxon>Phialemonium</taxon>
    </lineage>
</organism>
<keyword evidence="3" id="KW-0206">Cytoskeleton</keyword>
<dbReference type="PANTHER" id="PTHR21500">
    <property type="entry name" value="TUBULIN-SPECIFIC CHAPERONE A"/>
    <property type="match status" value="1"/>
</dbReference>
<name>A0ABR3W473_9PEZI</name>
<comment type="similarity">
    <text evidence="1 3">Belongs to the TBCA family.</text>
</comment>
<comment type="caution">
    <text evidence="5">The sequence shown here is derived from an EMBL/GenBank/DDBJ whole genome shotgun (WGS) entry which is preliminary data.</text>
</comment>
<accession>A0ABR3W473</accession>
<dbReference type="PANTHER" id="PTHR21500:SF0">
    <property type="entry name" value="TUBULIN-SPECIFIC CHAPERONE A"/>
    <property type="match status" value="1"/>
</dbReference>
<evidence type="ECO:0000256" key="4">
    <source>
        <dbReference type="SAM" id="MobiDB-lite"/>
    </source>
</evidence>
<gene>
    <name evidence="5" type="ORF">VTK73DRAFT_9159</name>
</gene>